<dbReference type="SUPFAM" id="SSF46785">
    <property type="entry name" value="Winged helix' DNA-binding domain"/>
    <property type="match status" value="1"/>
</dbReference>
<gene>
    <name evidence="6" type="ORF">DY252_07090</name>
</gene>
<dbReference type="Gene3D" id="3.40.190.10">
    <property type="entry name" value="Periplasmic binding protein-like II"/>
    <property type="match status" value="2"/>
</dbReference>
<keyword evidence="4" id="KW-0804">Transcription</keyword>
<protein>
    <submittedName>
        <fullName evidence="6">LysR family transcriptional regulator</fullName>
    </submittedName>
</protein>
<dbReference type="Pfam" id="PF03466">
    <property type="entry name" value="LysR_substrate"/>
    <property type="match status" value="1"/>
</dbReference>
<evidence type="ECO:0000313" key="7">
    <source>
        <dbReference type="Proteomes" id="UP000256971"/>
    </source>
</evidence>
<dbReference type="InterPro" id="IPR000847">
    <property type="entry name" value="LysR_HTH_N"/>
</dbReference>
<dbReference type="InterPro" id="IPR036388">
    <property type="entry name" value="WH-like_DNA-bd_sf"/>
</dbReference>
<evidence type="ECO:0000256" key="1">
    <source>
        <dbReference type="ARBA" id="ARBA00009437"/>
    </source>
</evidence>
<dbReference type="PANTHER" id="PTHR30537:SF74">
    <property type="entry name" value="HTH-TYPE TRANSCRIPTIONAL REGULATOR TRPI"/>
    <property type="match status" value="1"/>
</dbReference>
<accession>A0ABM6XX33</accession>
<dbReference type="PANTHER" id="PTHR30537">
    <property type="entry name" value="HTH-TYPE TRANSCRIPTIONAL REGULATOR"/>
    <property type="match status" value="1"/>
</dbReference>
<dbReference type="InterPro" id="IPR005119">
    <property type="entry name" value="LysR_subst-bd"/>
</dbReference>
<evidence type="ECO:0000256" key="3">
    <source>
        <dbReference type="ARBA" id="ARBA00023125"/>
    </source>
</evidence>
<dbReference type="Pfam" id="PF00126">
    <property type="entry name" value="HTH_1"/>
    <property type="match status" value="1"/>
</dbReference>
<keyword evidence="7" id="KW-1185">Reference proteome</keyword>
<keyword evidence="2" id="KW-0805">Transcription regulation</keyword>
<organism evidence="6 7">
    <name type="scientific">Thalassospira indica</name>
    <dbReference type="NCBI Taxonomy" id="1891279"/>
    <lineage>
        <taxon>Bacteria</taxon>
        <taxon>Pseudomonadati</taxon>
        <taxon>Pseudomonadota</taxon>
        <taxon>Alphaproteobacteria</taxon>
        <taxon>Rhodospirillales</taxon>
        <taxon>Thalassospiraceae</taxon>
        <taxon>Thalassospira</taxon>
    </lineage>
</organism>
<comment type="similarity">
    <text evidence="1">Belongs to the LysR transcriptional regulatory family.</text>
</comment>
<feature type="domain" description="HTH lysR-type" evidence="5">
    <location>
        <begin position="5"/>
        <end position="62"/>
    </location>
</feature>
<keyword evidence="3" id="KW-0238">DNA-binding</keyword>
<proteinExistence type="inferred from homology"/>
<dbReference type="EMBL" id="CP031555">
    <property type="protein sequence ID" value="AXO14020.1"/>
    <property type="molecule type" value="Genomic_DNA"/>
</dbReference>
<sequence>MGSYPPLKSLPAFEASMRLKSFALAADELNVTPGAVGQQIRKLEDWLGVELFTRTVRQITPTADGLAYAARIAPALQQIRDASHQLRDQSNHAVRFVMPPSFAAKWFSKRMSRFLIAHPEMSLHVGSSSVLLDFDHDPVDLAVRYFDGVDESLETILLYQGQAAAFCAPSYRDRLGLDRPDDLARATVLNDILHPWWEEWLGRFSTLTAPDIRAIKRVEIDQTSMAIEAAIHGQGVVLANPLLAEEDISEGKLIHLFPDQVVKVPSGYYLVWPKNCDLRAPVKEFRDWLLAEASDLGIKQQTPAERFRPGL</sequence>
<name>A0ABM6XX33_9PROT</name>
<dbReference type="Proteomes" id="UP000256971">
    <property type="component" value="Chromosome"/>
</dbReference>
<evidence type="ECO:0000256" key="2">
    <source>
        <dbReference type="ARBA" id="ARBA00023015"/>
    </source>
</evidence>
<evidence type="ECO:0000259" key="5">
    <source>
        <dbReference type="PROSITE" id="PS50931"/>
    </source>
</evidence>
<dbReference type="PROSITE" id="PS50931">
    <property type="entry name" value="HTH_LYSR"/>
    <property type="match status" value="1"/>
</dbReference>
<evidence type="ECO:0000313" key="6">
    <source>
        <dbReference type="EMBL" id="AXO14020.1"/>
    </source>
</evidence>
<dbReference type="Gene3D" id="1.10.10.10">
    <property type="entry name" value="Winged helix-like DNA-binding domain superfamily/Winged helix DNA-binding domain"/>
    <property type="match status" value="1"/>
</dbReference>
<dbReference type="PRINTS" id="PR00039">
    <property type="entry name" value="HTHLYSR"/>
</dbReference>
<dbReference type="RefSeq" id="WP_064789352.1">
    <property type="nucleotide sequence ID" value="NZ_CP031555.1"/>
</dbReference>
<dbReference type="InterPro" id="IPR058163">
    <property type="entry name" value="LysR-type_TF_proteobact-type"/>
</dbReference>
<evidence type="ECO:0000256" key="4">
    <source>
        <dbReference type="ARBA" id="ARBA00023163"/>
    </source>
</evidence>
<dbReference type="InterPro" id="IPR036390">
    <property type="entry name" value="WH_DNA-bd_sf"/>
</dbReference>
<reference evidence="6 7" key="1">
    <citation type="submission" date="2018-08" db="EMBL/GenBank/DDBJ databases">
        <title>Complete genome sequence of type strain Thalassospira indica MCCC 1A01103T, isolated from isolated from deep seawater of the Indian Ocean.</title>
        <authorList>
            <person name="Liu Y."/>
        </authorList>
    </citation>
    <scope>NUCLEOTIDE SEQUENCE [LARGE SCALE GENOMIC DNA]</scope>
    <source>
        <strain evidence="6 7">PB8BT</strain>
    </source>
</reference>
<dbReference type="SUPFAM" id="SSF53850">
    <property type="entry name" value="Periplasmic binding protein-like II"/>
    <property type="match status" value="1"/>
</dbReference>
<dbReference type="CDD" id="cd08432">
    <property type="entry name" value="PBP2_GcdR_TrpI_HvrB_AmpR_like"/>
    <property type="match status" value="1"/>
</dbReference>